<dbReference type="RefSeq" id="WP_158279613.1">
    <property type="nucleotide sequence ID" value="NZ_QGGO01000019.1"/>
</dbReference>
<dbReference type="SUPFAM" id="SSF53955">
    <property type="entry name" value="Lysozyme-like"/>
    <property type="match status" value="1"/>
</dbReference>
<dbReference type="AlphaFoldDB" id="A0A316DX01"/>
<reference evidence="2 3" key="1">
    <citation type="submission" date="2018-05" db="EMBL/GenBank/DDBJ databases">
        <title>Genomic Encyclopedia of Archaeal and Bacterial Type Strains, Phase II (KMG-II): from individual species to whole genera.</title>
        <authorList>
            <person name="Goeker M."/>
        </authorList>
    </citation>
    <scope>NUCLEOTIDE SEQUENCE [LARGE SCALE GENOMIC DNA]</scope>
    <source>
        <strain evidence="2 3">DSM 22214</strain>
    </source>
</reference>
<dbReference type="Proteomes" id="UP000245489">
    <property type="component" value="Unassembled WGS sequence"/>
</dbReference>
<dbReference type="InterPro" id="IPR023346">
    <property type="entry name" value="Lysozyme-like_dom_sf"/>
</dbReference>
<evidence type="ECO:0000259" key="1">
    <source>
        <dbReference type="SMART" id="SM00047"/>
    </source>
</evidence>
<dbReference type="InterPro" id="IPR002901">
    <property type="entry name" value="MGlyc_endo_b_GlcNAc-like_dom"/>
</dbReference>
<proteinExistence type="predicted"/>
<protein>
    <submittedName>
        <fullName evidence="2">Flagellum-specific peptidoglycan hydrolase FlgJ</fullName>
    </submittedName>
</protein>
<sequence>MNKKLFRGGMISALCLLGIALLAFSYQKLKKIGLSVEYVPTATVGEEVKFLFSAGDNIQRIKIFSDKGSLGTIKTSQNKAELSFAFGFPSVKKLRFVGISATNDTVSVAYGEIAVTGKSLGNVVVIQNPPSNSSASTSGEPDISKASYPLPTTNLRFNPTPAEDPFLGRNQNVYGTAIGHPTQDEARAFLADIKPIAIELGQKYQVPASVIMAMAAMESGYGYSRNAVFANNFFGIKQWWGNESNAYQLKGQPDEYEGKVPILKKSDDGQIIYDESRRPDNWYRRFGSRRECIEFLVEEVFMHKTGAWKRDYSDIAKYYRGQIASGVEKYSAAYTFIYSVGERGYTHKGGKFYADRIMKVVDRYGLIEND</sequence>
<dbReference type="OrthoDB" id="5845122at2"/>
<dbReference type="Gene3D" id="1.10.530.10">
    <property type="match status" value="1"/>
</dbReference>
<comment type="caution">
    <text evidence="2">The sequence shown here is derived from an EMBL/GenBank/DDBJ whole genome shotgun (WGS) entry which is preliminary data.</text>
</comment>
<keyword evidence="3" id="KW-1185">Reference proteome</keyword>
<organism evidence="2 3">
    <name type="scientific">Arcicella aurantiaca</name>
    <dbReference type="NCBI Taxonomy" id="591202"/>
    <lineage>
        <taxon>Bacteria</taxon>
        <taxon>Pseudomonadati</taxon>
        <taxon>Bacteroidota</taxon>
        <taxon>Cytophagia</taxon>
        <taxon>Cytophagales</taxon>
        <taxon>Flectobacillaceae</taxon>
        <taxon>Arcicella</taxon>
    </lineage>
</organism>
<gene>
    <name evidence="2" type="ORF">LV89_03353</name>
</gene>
<evidence type="ECO:0000313" key="3">
    <source>
        <dbReference type="Proteomes" id="UP000245489"/>
    </source>
</evidence>
<name>A0A316DX01_9BACT</name>
<dbReference type="SMART" id="SM00047">
    <property type="entry name" value="LYZ2"/>
    <property type="match status" value="1"/>
</dbReference>
<evidence type="ECO:0000313" key="2">
    <source>
        <dbReference type="EMBL" id="PWK22641.1"/>
    </source>
</evidence>
<dbReference type="GO" id="GO:0004040">
    <property type="term" value="F:amidase activity"/>
    <property type="evidence" value="ECO:0007669"/>
    <property type="project" value="InterPro"/>
</dbReference>
<keyword evidence="2" id="KW-0378">Hydrolase</keyword>
<dbReference type="EMBL" id="QGGO01000019">
    <property type="protein sequence ID" value="PWK22641.1"/>
    <property type="molecule type" value="Genomic_DNA"/>
</dbReference>
<accession>A0A316DX01</accession>
<feature type="domain" description="Mannosyl-glycoprotein endo-beta-N-acetylglucosamidase-like" evidence="1">
    <location>
        <begin position="175"/>
        <end position="305"/>
    </location>
</feature>
<dbReference type="Pfam" id="PF01832">
    <property type="entry name" value="Glucosaminidase"/>
    <property type="match status" value="1"/>
</dbReference>